<keyword evidence="1" id="KW-0732">Signal</keyword>
<accession>A7A6T7</accession>
<dbReference type="HOGENOM" id="CLU_031285_12_3_11"/>
<dbReference type="PANTHER" id="PTHR43649:SF12">
    <property type="entry name" value="DIACETYLCHITOBIOSE BINDING PROTEIN DASA"/>
    <property type="match status" value="1"/>
</dbReference>
<dbReference type="PANTHER" id="PTHR43649">
    <property type="entry name" value="ARABINOSE-BINDING PROTEIN-RELATED"/>
    <property type="match status" value="1"/>
</dbReference>
<dbReference type="SUPFAM" id="SSF53850">
    <property type="entry name" value="Periplasmic binding protein-like II"/>
    <property type="match status" value="1"/>
</dbReference>
<comment type="caution">
    <text evidence="2">The sequence shown here is derived from an EMBL/GenBank/DDBJ whole genome shotgun (WGS) entry which is preliminary data.</text>
</comment>
<dbReference type="Pfam" id="PF01547">
    <property type="entry name" value="SBP_bac_1"/>
    <property type="match status" value="1"/>
</dbReference>
<proteinExistence type="predicted"/>
<feature type="signal peptide" evidence="1">
    <location>
        <begin position="1"/>
        <end position="33"/>
    </location>
</feature>
<name>A7A6T7_BIFAD</name>
<dbReference type="Gene3D" id="3.40.190.10">
    <property type="entry name" value="Periplasmic binding protein-like II"/>
    <property type="match status" value="2"/>
</dbReference>
<evidence type="ECO:0000313" key="2">
    <source>
        <dbReference type="EMBL" id="EDN82520.1"/>
    </source>
</evidence>
<dbReference type="AlphaFoldDB" id="A7A6T7"/>
<dbReference type="InterPro" id="IPR050490">
    <property type="entry name" value="Bact_solute-bd_prot1"/>
</dbReference>
<organism evidence="2 3">
    <name type="scientific">Bifidobacterium adolescentis L2-32</name>
    <dbReference type="NCBI Taxonomy" id="411481"/>
    <lineage>
        <taxon>Bacteria</taxon>
        <taxon>Bacillati</taxon>
        <taxon>Actinomycetota</taxon>
        <taxon>Actinomycetes</taxon>
        <taxon>Bifidobacteriales</taxon>
        <taxon>Bifidobacteriaceae</taxon>
        <taxon>Bifidobacterium</taxon>
    </lineage>
</organism>
<dbReference type="Proteomes" id="UP000003773">
    <property type="component" value="Unassembled WGS sequence"/>
</dbReference>
<gene>
    <name evidence="2" type="ORF">BIFADO_01570</name>
</gene>
<reference evidence="2 3" key="2">
    <citation type="submission" date="2007-05" db="EMBL/GenBank/DDBJ databases">
        <title>Draft genome sequence of Bifidobacterium adolescentis (L2-32).</title>
        <authorList>
            <person name="Sudarsanam P."/>
            <person name="Ley R."/>
            <person name="Guruge J."/>
            <person name="Turnbaugh P.J."/>
            <person name="Mahowald M."/>
            <person name="Liep D."/>
            <person name="Gordon J."/>
        </authorList>
    </citation>
    <scope>NUCLEOTIDE SEQUENCE [LARGE SCALE GENOMIC DNA]</scope>
    <source>
        <strain evidence="2 3">L2-32</strain>
    </source>
</reference>
<dbReference type="EMBL" id="AAXD02000052">
    <property type="protein sequence ID" value="EDN82520.1"/>
    <property type="molecule type" value="Genomic_DNA"/>
</dbReference>
<sequence length="424" mass="45994">MEHKEEYIMEKKSIRMIAAVAAAAMLVPLAACGGGNAADGKTTLSFFSNNSQDKYQPIIDAFEKANPDIKIDYSTTTGSQSGYQQTLQTRISGGNLADVYIVPPEALSDLVKGNYAKDLSNESFMDKIGDAAKKAYSVDGKVYAMGVSTWTNAWVYNKDLLKKVGYDSIPATWDEFLTMCGKLKAAGITPYLEPKDGLGNAVEGWIGAESAKQGEALDAKIDAGKDTFKNVYGKYYGEWDKLIKQNLMSSDVSGLSGDQVKSEFTAGRLAVYPSGSWDIDSFNETGLNYGFGQIPMLKKGDTPYAPGSIDPAFGINNKISGDKLKAAEKFFTFLTSDEGLKLYQKQLGLIPSVKGFNATVDDHFKDAYDLYIKTGNVYLNSAHWSKGTTALRAETFTQLQQVALGSISPTQAAENLDSKLKTLS</sequence>
<dbReference type="InterPro" id="IPR006059">
    <property type="entry name" value="SBP"/>
</dbReference>
<evidence type="ECO:0000313" key="3">
    <source>
        <dbReference type="Proteomes" id="UP000003773"/>
    </source>
</evidence>
<feature type="chain" id="PRO_5038740026" evidence="1">
    <location>
        <begin position="34"/>
        <end position="424"/>
    </location>
</feature>
<evidence type="ECO:0000256" key="1">
    <source>
        <dbReference type="SAM" id="SignalP"/>
    </source>
</evidence>
<reference evidence="2 3" key="1">
    <citation type="submission" date="2007-04" db="EMBL/GenBank/DDBJ databases">
        <authorList>
            <person name="Fulton L."/>
            <person name="Clifton S."/>
            <person name="Fulton B."/>
            <person name="Xu J."/>
            <person name="Minx P."/>
            <person name="Pepin K.H."/>
            <person name="Johnson M."/>
            <person name="Thiruvilangam P."/>
            <person name="Bhonagiri V."/>
            <person name="Nash W.E."/>
            <person name="Mardis E.R."/>
            <person name="Wilson R.K."/>
        </authorList>
    </citation>
    <scope>NUCLEOTIDE SEQUENCE [LARGE SCALE GENOMIC DNA]</scope>
    <source>
        <strain evidence="2 3">L2-32</strain>
    </source>
</reference>
<protein>
    <submittedName>
        <fullName evidence="2">ABC transporter, solute-binding protein</fullName>
    </submittedName>
</protein>